<dbReference type="InterPro" id="IPR056610">
    <property type="entry name" value="Elapor1/2_TNFR-like"/>
</dbReference>
<feature type="domain" description="Elapor1-like galactose binding" evidence="2">
    <location>
        <begin position="80"/>
        <end position="249"/>
    </location>
</feature>
<dbReference type="Gene3D" id="2.10.50.10">
    <property type="entry name" value="Tumor Necrosis Factor Receptor, subunit A, domain 2"/>
    <property type="match status" value="1"/>
</dbReference>
<dbReference type="PANTHER" id="PTHR22727">
    <property type="entry name" value="PROTEIN CBG13728"/>
    <property type="match status" value="1"/>
</dbReference>
<evidence type="ECO:0000313" key="5">
    <source>
        <dbReference type="Proteomes" id="UP001432322"/>
    </source>
</evidence>
<evidence type="ECO:0008006" key="6">
    <source>
        <dbReference type="Google" id="ProtNLM"/>
    </source>
</evidence>
<organism evidence="4 5">
    <name type="scientific">Pristionchus fissidentatus</name>
    <dbReference type="NCBI Taxonomy" id="1538716"/>
    <lineage>
        <taxon>Eukaryota</taxon>
        <taxon>Metazoa</taxon>
        <taxon>Ecdysozoa</taxon>
        <taxon>Nematoda</taxon>
        <taxon>Chromadorea</taxon>
        <taxon>Rhabditida</taxon>
        <taxon>Rhabditina</taxon>
        <taxon>Diplogasteromorpha</taxon>
        <taxon>Diplogasteroidea</taxon>
        <taxon>Neodiplogasteridae</taxon>
        <taxon>Pristionchus</taxon>
    </lineage>
</organism>
<evidence type="ECO:0000259" key="2">
    <source>
        <dbReference type="Pfam" id="PF23032"/>
    </source>
</evidence>
<evidence type="ECO:0000313" key="4">
    <source>
        <dbReference type="EMBL" id="GMT26209.1"/>
    </source>
</evidence>
<dbReference type="InterPro" id="IPR009030">
    <property type="entry name" value="Growth_fac_rcpt_cys_sf"/>
</dbReference>
<dbReference type="SMART" id="SM01411">
    <property type="entry name" value="Ephrin_rec_like"/>
    <property type="match status" value="3"/>
</dbReference>
<evidence type="ECO:0000259" key="1">
    <source>
        <dbReference type="Pfam" id="PF23031"/>
    </source>
</evidence>
<dbReference type="InterPro" id="IPR039181">
    <property type="entry name" value="Elapor1/2"/>
</dbReference>
<comment type="caution">
    <text evidence="4">The sequence shown here is derived from an EMBL/GenBank/DDBJ whole genome shotgun (WGS) entry which is preliminary data.</text>
</comment>
<dbReference type="EMBL" id="BTSY01000004">
    <property type="protein sequence ID" value="GMT26209.1"/>
    <property type="molecule type" value="Genomic_DNA"/>
</dbReference>
<feature type="domain" description="Elapor1/2 galactose binding" evidence="1">
    <location>
        <begin position="399"/>
        <end position="567"/>
    </location>
</feature>
<protein>
    <recommendedName>
        <fullName evidence="6">Tyrosine-protein kinase ephrin type A/B receptor-like domain-containing protein</fullName>
    </recommendedName>
</protein>
<dbReference type="InterPro" id="IPR056608">
    <property type="entry name" value="Elapor1/2_GBD"/>
</dbReference>
<reference evidence="4" key="1">
    <citation type="submission" date="2023-10" db="EMBL/GenBank/DDBJ databases">
        <title>Genome assembly of Pristionchus species.</title>
        <authorList>
            <person name="Yoshida K."/>
            <person name="Sommer R.J."/>
        </authorList>
    </citation>
    <scope>NUCLEOTIDE SEQUENCE</scope>
    <source>
        <strain evidence="4">RS5133</strain>
    </source>
</reference>
<dbReference type="InterPro" id="IPR056609">
    <property type="entry name" value="Elapor1-like_3rd"/>
</dbReference>
<dbReference type="GO" id="GO:0016020">
    <property type="term" value="C:membrane"/>
    <property type="evidence" value="ECO:0007669"/>
    <property type="project" value="TreeGrafter"/>
</dbReference>
<name>A0AAV5W2R0_9BILA</name>
<proteinExistence type="predicted"/>
<evidence type="ECO:0000259" key="3">
    <source>
        <dbReference type="Pfam" id="PF23091"/>
    </source>
</evidence>
<gene>
    <name evidence="4" type="ORF">PFISCL1PPCAC_17506</name>
</gene>
<dbReference type="AlphaFoldDB" id="A0AAV5W2R0"/>
<dbReference type="Pfam" id="PF23031">
    <property type="entry name" value="GBD_ELAPOR1"/>
    <property type="match status" value="1"/>
</dbReference>
<dbReference type="SUPFAM" id="SSF57184">
    <property type="entry name" value="Growth factor receptor domain"/>
    <property type="match status" value="2"/>
</dbReference>
<keyword evidence="5" id="KW-1185">Reference proteome</keyword>
<dbReference type="Pfam" id="PF23032">
    <property type="entry name" value="GBD_ELAPOR1-like_3rd"/>
    <property type="match status" value="1"/>
</dbReference>
<accession>A0AAV5W2R0</accession>
<feature type="non-terminal residue" evidence="4">
    <location>
        <position position="1"/>
    </location>
</feature>
<dbReference type="PANTHER" id="PTHR22727:SF15">
    <property type="entry name" value="MRH DOMAIN-CONTAINING PROTEIN"/>
    <property type="match status" value="1"/>
</dbReference>
<feature type="domain" description="Elapor1/2 TNF receptor-like" evidence="3">
    <location>
        <begin position="359"/>
        <end position="397"/>
    </location>
</feature>
<sequence>ISARECDPADFVYEYTSCGEHGERWRVAVPKSSALDCTGGVPAPQKGLNCTFTCGAGNYLDIATQSCRECNAGTYSLGGGIRFDEFTRLPTGFTVDNIDSSQDILLDTTSTTPETSINCPTESGWVVRNTELLYVPSPCVSKLSFTANLVRPGYVEYTYRMSANTRGVSLSAVVKNEQCQSYRDEVRSLLSGLSEKSHKEESSGNGEWQKKRLELRSGPNVISWTVTNSREAMSAGAIVMARIDVVGMAFTRSCTFCPAGTFSDRGAGECKPCQSGYFSTKGSQECGKCPLSQYSGPKSALCFDRPPCKQTDFYPVTEPCVNGQTKRTYKKVLPAVCNENAPSAAKQPADEPERPCPACNPGQAMNAAGLCDFCPPGQWSDGNGCKKCEANSQPVYGYQYVQWNALPPHVDTRCEFVADDALSTCDIGQSWIPSGDAIVTAPSLQRGIAFEMTMSVEQGFHNPLLPTDLVASQQNPIGTITVVFDSRCADESCVFYFIEDVGADTSNSYYRFLGAFNGTQPRRVVTHAITRKGPTRFMFVFVRSGASSLDDSLSDQARIFSINVTNVGKDKTGKQGGGAAQCTPCALGAGGCAACDNGHYLDETTRSCTACPLRSYSNISSSRVGVSSCVQCGPGLDSDGSQCITNGRISLSLPNNGTREYDITALANKTFLLSGVRVFAREGTSYFHHLNISLVGSQKVLLNTYLYHSFSN</sequence>
<dbReference type="Proteomes" id="UP001432322">
    <property type="component" value="Unassembled WGS sequence"/>
</dbReference>
<dbReference type="Pfam" id="PF23091">
    <property type="entry name" value="TNFR_ELAPOR1_6th"/>
    <property type="match status" value="1"/>
</dbReference>